<dbReference type="AlphaFoldDB" id="A0A5B7AAV4"/>
<accession>A0A5B7AAV4</accession>
<evidence type="ECO:0000313" key="3">
    <source>
        <dbReference type="EMBL" id="MPA52856.1"/>
    </source>
</evidence>
<dbReference type="InterPro" id="IPR006527">
    <property type="entry name" value="F-box-assoc_dom_typ1"/>
</dbReference>
<protein>
    <recommendedName>
        <fullName evidence="2">F-box associated beta-propeller type 1 domain-containing protein</fullName>
    </recommendedName>
</protein>
<evidence type="ECO:0000259" key="2">
    <source>
        <dbReference type="Pfam" id="PF07734"/>
    </source>
</evidence>
<sequence>MNTIILWNPTIKKWVTLPLPRFECPDEYSQVLGFGYDPKTNDYKVVRLAYLNWEDSPKVELYSFRKGYWGSISSPLPPPDAIRYLSYPAFVNGAVNWLASEERMYCQLILSFSMEDELFCEIKLPESLVEEFMPDMCIDVFGESLALFHYDIRTTIEVCTIWVMKEYKVVESWTKLFNIVLGESLVFGIRRNSELLLATRDGKVTSYDPKTQQRNDIGLHGTPGSFCVHSYLPSLVLLDEANGVQGAQYVLEGSSEGTSSLGEEGGGNGENTDMEGSNKE</sequence>
<reference evidence="3" key="1">
    <citation type="submission" date="2019-08" db="EMBL/GenBank/DDBJ databases">
        <title>Reference gene set and small RNA set construction with multiple tissues from Davidia involucrata Baill.</title>
        <authorList>
            <person name="Yang H."/>
            <person name="Zhou C."/>
            <person name="Li G."/>
            <person name="Wang J."/>
            <person name="Gao P."/>
            <person name="Wang M."/>
            <person name="Wang R."/>
            <person name="Zhao Y."/>
        </authorList>
    </citation>
    <scope>NUCLEOTIDE SEQUENCE</scope>
    <source>
        <tissue evidence="3">Mixed with DoveR01_LX</tissue>
    </source>
</reference>
<proteinExistence type="predicted"/>
<evidence type="ECO:0000256" key="1">
    <source>
        <dbReference type="SAM" id="MobiDB-lite"/>
    </source>
</evidence>
<dbReference type="EMBL" id="GHES01022297">
    <property type="protein sequence ID" value="MPA52856.1"/>
    <property type="molecule type" value="Transcribed_RNA"/>
</dbReference>
<organism evidence="3">
    <name type="scientific">Davidia involucrata</name>
    <name type="common">Dove tree</name>
    <dbReference type="NCBI Taxonomy" id="16924"/>
    <lineage>
        <taxon>Eukaryota</taxon>
        <taxon>Viridiplantae</taxon>
        <taxon>Streptophyta</taxon>
        <taxon>Embryophyta</taxon>
        <taxon>Tracheophyta</taxon>
        <taxon>Spermatophyta</taxon>
        <taxon>Magnoliopsida</taxon>
        <taxon>eudicotyledons</taxon>
        <taxon>Gunneridae</taxon>
        <taxon>Pentapetalae</taxon>
        <taxon>asterids</taxon>
        <taxon>Cornales</taxon>
        <taxon>Nyssaceae</taxon>
        <taxon>Davidia</taxon>
    </lineage>
</organism>
<dbReference type="NCBIfam" id="TIGR01640">
    <property type="entry name" value="F_box_assoc_1"/>
    <property type="match status" value="1"/>
</dbReference>
<dbReference type="InterPro" id="IPR017451">
    <property type="entry name" value="F-box-assoc_interact_dom"/>
</dbReference>
<dbReference type="InterPro" id="IPR050796">
    <property type="entry name" value="SCF_F-box_component"/>
</dbReference>
<feature type="region of interest" description="Disordered" evidence="1">
    <location>
        <begin position="255"/>
        <end position="280"/>
    </location>
</feature>
<feature type="domain" description="F-box associated beta-propeller type 1" evidence="2">
    <location>
        <begin position="2"/>
        <end position="208"/>
    </location>
</feature>
<dbReference type="Pfam" id="PF07734">
    <property type="entry name" value="FBA_1"/>
    <property type="match status" value="1"/>
</dbReference>
<name>A0A5B7AAV4_DAVIN</name>
<dbReference type="PANTHER" id="PTHR31672">
    <property type="entry name" value="BNACNNG10540D PROTEIN"/>
    <property type="match status" value="1"/>
</dbReference>
<dbReference type="PANTHER" id="PTHR31672:SF13">
    <property type="entry name" value="F-BOX PROTEIN CPR30-LIKE"/>
    <property type="match status" value="1"/>
</dbReference>
<gene>
    <name evidence="3" type="ORF">Din_022297</name>
</gene>